<keyword evidence="5" id="KW-0333">Golgi apparatus</keyword>
<comment type="similarity">
    <text evidence="2">Belongs to the glycosyltransferase 47 family.</text>
</comment>
<organism evidence="7 8">
    <name type="scientific">Apostasia shenzhenica</name>
    <dbReference type="NCBI Taxonomy" id="1088818"/>
    <lineage>
        <taxon>Eukaryota</taxon>
        <taxon>Viridiplantae</taxon>
        <taxon>Streptophyta</taxon>
        <taxon>Embryophyta</taxon>
        <taxon>Tracheophyta</taxon>
        <taxon>Spermatophyta</taxon>
        <taxon>Magnoliopsida</taxon>
        <taxon>Liliopsida</taxon>
        <taxon>Asparagales</taxon>
        <taxon>Orchidaceae</taxon>
        <taxon>Apostasioideae</taxon>
        <taxon>Apostasia</taxon>
    </lineage>
</organism>
<dbReference type="Pfam" id="PF03016">
    <property type="entry name" value="Exostosin_GT47"/>
    <property type="match status" value="1"/>
</dbReference>
<comment type="subcellular location">
    <subcellularLocation>
        <location evidence="1">Golgi apparatus membrane</location>
        <topology evidence="1">Single-pass type II membrane protein</topology>
    </subcellularLocation>
</comment>
<keyword evidence="3 7" id="KW-0328">Glycosyltransferase</keyword>
<evidence type="ECO:0000313" key="7">
    <source>
        <dbReference type="EMBL" id="PKA55554.1"/>
    </source>
</evidence>
<dbReference type="InterPro" id="IPR040911">
    <property type="entry name" value="Exostosin_GT47"/>
</dbReference>
<evidence type="ECO:0000259" key="6">
    <source>
        <dbReference type="Pfam" id="PF03016"/>
    </source>
</evidence>
<dbReference type="PANTHER" id="PTHR11062">
    <property type="entry name" value="EXOSTOSIN HEPARAN SULFATE GLYCOSYLTRANSFERASE -RELATED"/>
    <property type="match status" value="1"/>
</dbReference>
<evidence type="ECO:0000256" key="5">
    <source>
        <dbReference type="ARBA" id="ARBA00023034"/>
    </source>
</evidence>
<dbReference type="EC" id="2.4.1.225" evidence="7"/>
<feature type="domain" description="Exostosin GT47" evidence="6">
    <location>
        <begin position="2"/>
        <end position="285"/>
    </location>
</feature>
<keyword evidence="4" id="KW-0735">Signal-anchor</keyword>
<keyword evidence="7" id="KW-0808">Transferase</keyword>
<name>A0A2I0AJ12_9ASPA</name>
<dbReference type="OrthoDB" id="1924787at2759"/>
<keyword evidence="8" id="KW-1185">Reference proteome</keyword>
<dbReference type="Proteomes" id="UP000236161">
    <property type="component" value="Unassembled WGS sequence"/>
</dbReference>
<dbReference type="PANTHER" id="PTHR11062:SF59">
    <property type="entry name" value="EXOSTOSIN FAMILY PROTEIN"/>
    <property type="match status" value="1"/>
</dbReference>
<dbReference type="EC" id="2.4.1.224" evidence="7"/>
<keyword evidence="4" id="KW-0812">Transmembrane</keyword>
<reference evidence="7 8" key="1">
    <citation type="journal article" date="2017" name="Nature">
        <title>The Apostasia genome and the evolution of orchids.</title>
        <authorList>
            <person name="Zhang G.Q."/>
            <person name="Liu K.W."/>
            <person name="Li Z."/>
            <person name="Lohaus R."/>
            <person name="Hsiao Y.Y."/>
            <person name="Niu S.C."/>
            <person name="Wang J.Y."/>
            <person name="Lin Y.C."/>
            <person name="Xu Q."/>
            <person name="Chen L.J."/>
            <person name="Yoshida K."/>
            <person name="Fujiwara S."/>
            <person name="Wang Z.W."/>
            <person name="Zhang Y.Q."/>
            <person name="Mitsuda N."/>
            <person name="Wang M."/>
            <person name="Liu G.H."/>
            <person name="Pecoraro L."/>
            <person name="Huang H.X."/>
            <person name="Xiao X.J."/>
            <person name="Lin M."/>
            <person name="Wu X.Y."/>
            <person name="Wu W.L."/>
            <person name="Chen Y.Y."/>
            <person name="Chang S.B."/>
            <person name="Sakamoto S."/>
            <person name="Ohme-Takagi M."/>
            <person name="Yagi M."/>
            <person name="Zeng S.J."/>
            <person name="Shen C.Y."/>
            <person name="Yeh C.M."/>
            <person name="Luo Y.B."/>
            <person name="Tsai W.C."/>
            <person name="Van de Peer Y."/>
            <person name="Liu Z.J."/>
        </authorList>
    </citation>
    <scope>NUCLEOTIDE SEQUENCE [LARGE SCALE GENOMIC DNA]</scope>
    <source>
        <strain evidence="8">cv. Shenzhen</strain>
        <tissue evidence="7">Stem</tissue>
    </source>
</reference>
<evidence type="ECO:0000256" key="1">
    <source>
        <dbReference type="ARBA" id="ARBA00004323"/>
    </source>
</evidence>
<evidence type="ECO:0000313" key="8">
    <source>
        <dbReference type="Proteomes" id="UP000236161"/>
    </source>
</evidence>
<protein>
    <submittedName>
        <fullName evidence="7">Putative glycosyltransferase</fullName>
        <ecNumber evidence="7">2.4.1.224</ecNumber>
        <ecNumber evidence="7">2.4.1.225</ecNumber>
    </submittedName>
</protein>
<dbReference type="GO" id="GO:0050508">
    <property type="term" value="F:glucuronosyl-N-acetylglucosaminyl-proteoglycan 4-alpha-N-acetylglucosaminyltransferase activity"/>
    <property type="evidence" value="ECO:0007669"/>
    <property type="project" value="UniProtKB-EC"/>
</dbReference>
<evidence type="ECO:0000256" key="3">
    <source>
        <dbReference type="ARBA" id="ARBA00022676"/>
    </source>
</evidence>
<evidence type="ECO:0000256" key="4">
    <source>
        <dbReference type="ARBA" id="ARBA00022968"/>
    </source>
</evidence>
<sequence>MERTLQVYIYSDGSKPIFHTPELQGIYASEGWFMKLMEENRRFVTRDPKRAHLFYLPYSSRQLRDVVYTPGSHNIKPLAIFLRDYVNNISSKYPFWNRTRGSDHFLVACHDWGPYSTTLHAELCKNTIKVLCNADTSEGIFSRKKDVSLPETTIKTPKRPLKYIGGKRVSQRPILAFYAGLMHGRVRPILEKLWGNDPDMRIFRRLPNRVSRNMSYVAHMQSSKFCICPMGYEVNSPRIVEAIYSGCVPVIIADNFVLPFEEVLNWSSFSVVVAEKDIVDLKNILLAIHIRQYLKMQECVKRVQRHFIWHFRPEKYDLFHMILHSVWFSRLNQLQPPP</sequence>
<gene>
    <name evidence="7" type="ORF">AXF42_Ash006756</name>
</gene>
<accession>A0A2I0AJ12</accession>
<evidence type="ECO:0000256" key="2">
    <source>
        <dbReference type="ARBA" id="ARBA00010271"/>
    </source>
</evidence>
<proteinExistence type="inferred from homology"/>
<dbReference type="AlphaFoldDB" id="A0A2I0AJ12"/>
<dbReference type="GO" id="GO:0000139">
    <property type="term" value="C:Golgi membrane"/>
    <property type="evidence" value="ECO:0007669"/>
    <property type="project" value="UniProtKB-SubCell"/>
</dbReference>
<dbReference type="STRING" id="1088818.A0A2I0AJ12"/>
<dbReference type="EMBL" id="KZ451979">
    <property type="protein sequence ID" value="PKA55554.1"/>
    <property type="molecule type" value="Genomic_DNA"/>
</dbReference>
<dbReference type="GO" id="GO:0050509">
    <property type="term" value="F:N-acetylglucosaminyl-proteoglycan 4-beta-glucuronosyltransferase activity"/>
    <property type="evidence" value="ECO:0007669"/>
    <property type="project" value="UniProtKB-EC"/>
</dbReference>
<dbReference type="InterPro" id="IPR004263">
    <property type="entry name" value="Exostosin"/>
</dbReference>